<dbReference type="GeneID" id="97550344"/>
<dbReference type="SUPFAM" id="SSF52402">
    <property type="entry name" value="Adenine nucleotide alpha hydrolases-like"/>
    <property type="match status" value="1"/>
</dbReference>
<organism evidence="2 3">
    <name type="scientific">Methanospirillum lacunae</name>
    <dbReference type="NCBI Taxonomy" id="668570"/>
    <lineage>
        <taxon>Archaea</taxon>
        <taxon>Methanobacteriati</taxon>
        <taxon>Methanobacteriota</taxon>
        <taxon>Stenosarchaea group</taxon>
        <taxon>Methanomicrobia</taxon>
        <taxon>Methanomicrobiales</taxon>
        <taxon>Methanospirillaceae</taxon>
        <taxon>Methanospirillum</taxon>
    </lineage>
</organism>
<dbReference type="Gene3D" id="3.90.1490.10">
    <property type="entry name" value="putative n-type atp pyrophosphatase, domain 2"/>
    <property type="match status" value="1"/>
</dbReference>
<reference evidence="2 3" key="1">
    <citation type="submission" date="2018-05" db="EMBL/GenBank/DDBJ databases">
        <title>Draft genome of Methanospirillum lacunae Ki8-1.</title>
        <authorList>
            <person name="Dueholm M.S."/>
            <person name="Nielsen P.H."/>
            <person name="Bakmann L.F."/>
            <person name="Otzen D.E."/>
        </authorList>
    </citation>
    <scope>NUCLEOTIDE SEQUENCE [LARGE SCALE GENOMIC DNA]</scope>
    <source>
        <strain evidence="2 3">Ki8-1</strain>
    </source>
</reference>
<accession>A0A2V2MVW3</accession>
<dbReference type="AlphaFoldDB" id="A0A2V2MVW3"/>
<dbReference type="NCBIfam" id="TIGR00290">
    <property type="entry name" value="MJ0570_dom"/>
    <property type="match status" value="1"/>
</dbReference>
<dbReference type="InterPro" id="IPR014729">
    <property type="entry name" value="Rossmann-like_a/b/a_fold"/>
</dbReference>
<gene>
    <name evidence="2" type="ORF">DK846_11650</name>
</gene>
<dbReference type="GO" id="GO:0017183">
    <property type="term" value="P:protein histidyl modification to diphthamide"/>
    <property type="evidence" value="ECO:0007669"/>
    <property type="project" value="TreeGrafter"/>
</dbReference>
<name>A0A2V2MVW3_9EURY</name>
<protein>
    <submittedName>
        <fullName evidence="2">Diphthine--ammonia ligase</fullName>
    </submittedName>
</protein>
<comment type="caution">
    <text evidence="2">The sequence shown here is derived from an EMBL/GenBank/DDBJ whole genome shotgun (WGS) entry which is preliminary data.</text>
</comment>
<dbReference type="PANTHER" id="PTHR12196">
    <property type="entry name" value="DOMAIN OF UNKNOWN FUNCTION 71 DUF71 -CONTAINING PROTEIN"/>
    <property type="match status" value="1"/>
</dbReference>
<dbReference type="NCBIfam" id="TIGR03679">
    <property type="entry name" value="arCOG00187"/>
    <property type="match status" value="1"/>
</dbReference>
<dbReference type="OrthoDB" id="372052at2157"/>
<dbReference type="InterPro" id="IPR022427">
    <property type="entry name" value="MJ0570_ATP-bd"/>
</dbReference>
<dbReference type="PIRSF" id="PIRSF039123">
    <property type="entry name" value="Diphthamide_synthase"/>
    <property type="match status" value="1"/>
</dbReference>
<dbReference type="Gene3D" id="3.40.50.620">
    <property type="entry name" value="HUPs"/>
    <property type="match status" value="1"/>
</dbReference>
<evidence type="ECO:0000259" key="1">
    <source>
        <dbReference type="Pfam" id="PF01902"/>
    </source>
</evidence>
<dbReference type="InterPro" id="IPR002761">
    <property type="entry name" value="Diphthami_syn_dom"/>
</dbReference>
<keyword evidence="2" id="KW-0436">Ligase</keyword>
<evidence type="ECO:0000313" key="3">
    <source>
        <dbReference type="Proteomes" id="UP000245657"/>
    </source>
</evidence>
<dbReference type="Pfam" id="PF01902">
    <property type="entry name" value="Diphthami_syn_2"/>
    <property type="match status" value="1"/>
</dbReference>
<dbReference type="EMBL" id="QGMY01000008">
    <property type="protein sequence ID" value="PWR71509.1"/>
    <property type="molecule type" value="Genomic_DNA"/>
</dbReference>
<dbReference type="InterPro" id="IPR030662">
    <property type="entry name" value="DPH6/MJ0570"/>
</dbReference>
<dbReference type="PANTHER" id="PTHR12196:SF2">
    <property type="entry name" value="DIPHTHINE--AMMONIA LIGASE"/>
    <property type="match status" value="1"/>
</dbReference>
<proteinExistence type="predicted"/>
<sequence length="226" mass="25800">MRLAVLLSGGKDSLYSCWKAMQTDEVVCLVTILSKNTDSYMFHTPNIELTRLQAEAAEIPLIEYQTDGQEEVELDDLKASLQEAVNRFDINGIVSGAIQSVYQAARVQRICLDLGLWSFNPLWLCNQEEYLQELIDNQFEIYIAGVFSAPFDETWLGRRMDPRFVTRLMSIRDRYGISLTGEGGEYESFVCDAPFFKRRIVITGSEIIYKNHNGRFLITGAELEVK</sequence>
<feature type="domain" description="Diphthamide synthase" evidence="1">
    <location>
        <begin position="1"/>
        <end position="219"/>
    </location>
</feature>
<keyword evidence="3" id="KW-1185">Reference proteome</keyword>
<dbReference type="CDD" id="cd01994">
    <property type="entry name" value="AANH_PF0828-like"/>
    <property type="match status" value="1"/>
</dbReference>
<dbReference type="RefSeq" id="WP_109969127.1">
    <property type="nucleotide sequence ID" value="NZ_CP176093.1"/>
</dbReference>
<dbReference type="Proteomes" id="UP000245657">
    <property type="component" value="Unassembled WGS sequence"/>
</dbReference>
<evidence type="ECO:0000313" key="2">
    <source>
        <dbReference type="EMBL" id="PWR71509.1"/>
    </source>
</evidence>
<dbReference type="GO" id="GO:0017178">
    <property type="term" value="F:diphthine-ammonia ligase activity"/>
    <property type="evidence" value="ECO:0007669"/>
    <property type="project" value="TreeGrafter"/>
</dbReference>